<dbReference type="Pfam" id="PF19614">
    <property type="entry name" value="DUF6119"/>
    <property type="match status" value="1"/>
</dbReference>
<dbReference type="RefSeq" id="WP_054540509.1">
    <property type="nucleotide sequence ID" value="NZ_JACIEQ010000011.1"/>
</dbReference>
<keyword evidence="2" id="KW-1185">Reference proteome</keyword>
<protein>
    <submittedName>
        <fullName evidence="1">Uncharacterized protein (TIGR04141 family)</fullName>
    </submittedName>
</protein>
<dbReference type="AlphaFoldDB" id="A0A840CCM3"/>
<gene>
    <name evidence="1" type="ORF">GGR17_003657</name>
</gene>
<evidence type="ECO:0000313" key="1">
    <source>
        <dbReference type="EMBL" id="MBB4023821.1"/>
    </source>
</evidence>
<dbReference type="NCBIfam" id="TIGR04141">
    <property type="entry name" value="TIGR04141 family sporadically distributed protein"/>
    <property type="match status" value="1"/>
</dbReference>
<name>A0A840CCM3_9RHOB</name>
<dbReference type="InterPro" id="IPR026487">
    <property type="entry name" value="CHP04141"/>
</dbReference>
<organism evidence="1 2">
    <name type="scientific">Actibacterium naphthalenivorans</name>
    <dbReference type="NCBI Taxonomy" id="1614693"/>
    <lineage>
        <taxon>Bacteria</taxon>
        <taxon>Pseudomonadati</taxon>
        <taxon>Pseudomonadota</taxon>
        <taxon>Alphaproteobacteria</taxon>
        <taxon>Rhodobacterales</taxon>
        <taxon>Roseobacteraceae</taxon>
        <taxon>Actibacterium</taxon>
    </lineage>
</organism>
<accession>A0A840CCM3</accession>
<sequence length="573" mass="63904">MAKKMQTLTFRLLRKGRAPAKAISPTFAEDGEKPLTSEPWPPIEGGEVYFGQIYRKPPVWADFISTGLERTLDGMMTGGAGAVVFVPVKGRYVAVCFGQIHMALNDDAFERQFGLKVTLNSVPGSSIRSLDLATPDAVTFQKRVQASRDSDVNTFGVDQLRDIARVAGGTPKDPNFARFIAGKDSLSITCEIGPGDIEAKCAEIFQVYEKKDYRTDFKWVDNLRPVIEKDLIEQLDQELFSDLSELRKGNPADLHMSPPEVVDYTEGSELHYNGFRSHGVTFHSLAIADYVSELNRCKFAGDIKEIKEKHRISAKPSDKDEFSEKWKVYDCFVHEASLSSGGTTRHYILFAGNWFQVEASFKDSVDSFFDGIDRVAIVGKTAAHNEQELIEDLVKTRAGDLLKLDKTKINPTGVKNANLEPADFLSDKKHFIHLKDGHSSGPISHLWSQGVVSAESFVGDNGFRKKLRSVVKSEKKGFEVHLPRSTERVARENYTIVYGIMRQPYANGKLGLPFFSKVSLQVSVERLRRLGFEVAIELIEKPASSAKKKLSKKAKAAQLAIVEETEDEVLEEV</sequence>
<dbReference type="EMBL" id="JACIEQ010000011">
    <property type="protein sequence ID" value="MBB4023821.1"/>
    <property type="molecule type" value="Genomic_DNA"/>
</dbReference>
<proteinExistence type="predicted"/>
<reference evidence="1" key="1">
    <citation type="submission" date="2020-08" db="EMBL/GenBank/DDBJ databases">
        <title>Genomic Encyclopedia of Type Strains, Phase IV (KMG-IV): sequencing the most valuable type-strain genomes for metagenomic binning, comparative biology and taxonomic classification.</title>
        <authorList>
            <person name="Goeker M."/>
        </authorList>
    </citation>
    <scope>NUCLEOTIDE SEQUENCE [LARGE SCALE GENOMIC DNA]</scope>
    <source>
        <strain evidence="1">DSM 105040</strain>
    </source>
</reference>
<dbReference type="Proteomes" id="UP000585681">
    <property type="component" value="Unassembled WGS sequence"/>
</dbReference>
<evidence type="ECO:0000313" key="2">
    <source>
        <dbReference type="Proteomes" id="UP000585681"/>
    </source>
</evidence>
<comment type="caution">
    <text evidence="1">The sequence shown here is derived from an EMBL/GenBank/DDBJ whole genome shotgun (WGS) entry which is preliminary data.</text>
</comment>